<name>A0A8H6U5F9_9PEZI</name>
<sequence>MDDQTWTGRQRRWCGTKRHGSREETRRMMSGNFIIGETRRGDDETRRRVGVRHRGAPSGTLHSIDARHYTTFLGCSGTLTGESGETRTEAKRDDKKRRGWHRYLDTSHVRLLGVKESLAATASLAVGDLRQQPTAGMSEMTGAKESSVVAIKVSL</sequence>
<dbReference type="AlphaFoldDB" id="A0A8H6U5F9"/>
<comment type="caution">
    <text evidence="2">The sequence shown here is derived from an EMBL/GenBank/DDBJ whole genome shotgun (WGS) entry which is preliminary data.</text>
</comment>
<dbReference type="EMBL" id="WIGO01000006">
    <property type="protein sequence ID" value="KAF6840630.1"/>
    <property type="molecule type" value="Genomic_DNA"/>
</dbReference>
<accession>A0A8H6U5F9</accession>
<feature type="region of interest" description="Disordered" evidence="1">
    <location>
        <begin position="1"/>
        <end position="24"/>
    </location>
</feature>
<evidence type="ECO:0000256" key="1">
    <source>
        <dbReference type="SAM" id="MobiDB-lite"/>
    </source>
</evidence>
<dbReference type="Proteomes" id="UP000654918">
    <property type="component" value="Unassembled WGS sequence"/>
</dbReference>
<organism evidence="2 3">
    <name type="scientific">Colletotrichum plurivorum</name>
    <dbReference type="NCBI Taxonomy" id="2175906"/>
    <lineage>
        <taxon>Eukaryota</taxon>
        <taxon>Fungi</taxon>
        <taxon>Dikarya</taxon>
        <taxon>Ascomycota</taxon>
        <taxon>Pezizomycotina</taxon>
        <taxon>Sordariomycetes</taxon>
        <taxon>Hypocreomycetidae</taxon>
        <taxon>Glomerellales</taxon>
        <taxon>Glomerellaceae</taxon>
        <taxon>Colletotrichum</taxon>
        <taxon>Colletotrichum orchidearum species complex</taxon>
    </lineage>
</organism>
<feature type="region of interest" description="Disordered" evidence="1">
    <location>
        <begin position="40"/>
        <end position="61"/>
    </location>
</feature>
<evidence type="ECO:0000313" key="2">
    <source>
        <dbReference type="EMBL" id="KAF6840630.1"/>
    </source>
</evidence>
<evidence type="ECO:0000313" key="3">
    <source>
        <dbReference type="Proteomes" id="UP000654918"/>
    </source>
</evidence>
<protein>
    <submittedName>
        <fullName evidence="2">Uncharacterized protein</fullName>
    </submittedName>
</protein>
<feature type="compositionally biased region" description="Basic residues" evidence="1">
    <location>
        <begin position="9"/>
        <end position="20"/>
    </location>
</feature>
<gene>
    <name evidence="2" type="ORF">CPLU01_01001</name>
</gene>
<keyword evidence="3" id="KW-1185">Reference proteome</keyword>
<reference evidence="2" key="1">
    <citation type="journal article" date="2020" name="Phytopathology">
        <title>Genome Sequence Resources of Colletotrichum truncatum, C. plurivorum, C. musicola, and C. sojae: Four Species Pathogenic to Soybean (Glycine max).</title>
        <authorList>
            <person name="Rogerio F."/>
            <person name="Boufleur T.R."/>
            <person name="Ciampi-Guillardi M."/>
            <person name="Sukno S.A."/>
            <person name="Thon M.R."/>
            <person name="Massola Junior N.S."/>
            <person name="Baroncelli R."/>
        </authorList>
    </citation>
    <scope>NUCLEOTIDE SEQUENCE</scope>
    <source>
        <strain evidence="2">LFN00145</strain>
    </source>
</reference>
<proteinExistence type="predicted"/>